<dbReference type="Proteomes" id="UP000429555">
    <property type="component" value="Unassembled WGS sequence"/>
</dbReference>
<dbReference type="EMBL" id="WKJZ01000001">
    <property type="protein sequence ID" value="MVW73972.1"/>
    <property type="molecule type" value="Genomic_DNA"/>
</dbReference>
<comment type="caution">
    <text evidence="2">The sequence shown here is derived from an EMBL/GenBank/DDBJ whole genome shotgun (WGS) entry which is preliminary data.</text>
</comment>
<feature type="chain" id="PRO_5026258205" evidence="1">
    <location>
        <begin position="29"/>
        <end position="184"/>
    </location>
</feature>
<name>A0A6I4KTL6_9PSED</name>
<accession>A0A6I4KTL6</accession>
<dbReference type="AlphaFoldDB" id="A0A6I4KTL6"/>
<reference evidence="2 3" key="1">
    <citation type="submission" date="2019-11" db="EMBL/GenBank/DDBJ databases">
        <title>Pseudomonas flavidum sp. nov., isolated from Baiyang Lake.</title>
        <authorList>
            <person name="Zhao Y."/>
        </authorList>
    </citation>
    <scope>NUCLEOTIDE SEQUENCE [LARGE SCALE GENOMIC DNA]</scope>
    <source>
        <strain evidence="3">R-22-3 w-18</strain>
    </source>
</reference>
<proteinExistence type="predicted"/>
<evidence type="ECO:0000313" key="2">
    <source>
        <dbReference type="EMBL" id="MVW73972.1"/>
    </source>
</evidence>
<sequence>MYRPLTVPKRSRWVALFALLLGSLTITACTAQTPQRLGAPIEGYNHTSAAINHFSVNGSGGPNLSPNSGGGSQTCCASLPVKWQPGMTVVVEWEKDPNPYAYSKWPEPMFSDAWNRRMNESAKQYTRHRAVVEVAPYETLGVVTVHFLPCNQIKVAAGTTRPRLAGHPYQYPLKMEEPSQCTNL</sequence>
<evidence type="ECO:0000313" key="3">
    <source>
        <dbReference type="Proteomes" id="UP000429555"/>
    </source>
</evidence>
<keyword evidence="3" id="KW-1185">Reference proteome</keyword>
<dbReference type="PROSITE" id="PS51257">
    <property type="entry name" value="PROKAR_LIPOPROTEIN"/>
    <property type="match status" value="1"/>
</dbReference>
<dbReference type="Pfam" id="PF11745">
    <property type="entry name" value="DUF3304"/>
    <property type="match status" value="1"/>
</dbReference>
<feature type="signal peptide" evidence="1">
    <location>
        <begin position="1"/>
        <end position="28"/>
    </location>
</feature>
<gene>
    <name evidence="2" type="ORF">GJV18_01465</name>
</gene>
<organism evidence="2 3">
    <name type="scientific">Pseudomonas xionganensis</name>
    <dbReference type="NCBI Taxonomy" id="2654845"/>
    <lineage>
        <taxon>Bacteria</taxon>
        <taxon>Pseudomonadati</taxon>
        <taxon>Pseudomonadota</taxon>
        <taxon>Gammaproteobacteria</taxon>
        <taxon>Pseudomonadales</taxon>
        <taxon>Pseudomonadaceae</taxon>
        <taxon>Pseudomonas</taxon>
    </lineage>
</organism>
<dbReference type="InterPro" id="IPR021733">
    <property type="entry name" value="DUF3304"/>
</dbReference>
<protein>
    <submittedName>
        <fullName evidence="2">DUF3304 domain-containing protein</fullName>
    </submittedName>
</protein>
<evidence type="ECO:0000256" key="1">
    <source>
        <dbReference type="SAM" id="SignalP"/>
    </source>
</evidence>
<keyword evidence="1" id="KW-0732">Signal</keyword>
<dbReference type="RefSeq" id="WP_160342950.1">
    <property type="nucleotide sequence ID" value="NZ_WKJZ01000001.1"/>
</dbReference>